<dbReference type="EMBL" id="JARBHB010000017">
    <property type="protein sequence ID" value="KAJ8865670.1"/>
    <property type="molecule type" value="Genomic_DNA"/>
</dbReference>
<evidence type="ECO:0000313" key="3">
    <source>
        <dbReference type="Proteomes" id="UP001159363"/>
    </source>
</evidence>
<keyword evidence="1" id="KW-0106">Calcium</keyword>
<evidence type="ECO:0000256" key="1">
    <source>
        <dbReference type="RuleBase" id="RU369077"/>
    </source>
</evidence>
<proteinExistence type="inferred from homology"/>
<organism evidence="2 3">
    <name type="scientific">Dryococelus australis</name>
    <dbReference type="NCBI Taxonomy" id="614101"/>
    <lineage>
        <taxon>Eukaryota</taxon>
        <taxon>Metazoa</taxon>
        <taxon>Ecdysozoa</taxon>
        <taxon>Arthropoda</taxon>
        <taxon>Hexapoda</taxon>
        <taxon>Insecta</taxon>
        <taxon>Pterygota</taxon>
        <taxon>Neoptera</taxon>
        <taxon>Polyneoptera</taxon>
        <taxon>Phasmatodea</taxon>
        <taxon>Verophasmatodea</taxon>
        <taxon>Anareolatae</taxon>
        <taxon>Phasmatidae</taxon>
        <taxon>Eurycanthinae</taxon>
        <taxon>Dryococelus</taxon>
    </lineage>
</organism>
<accession>A0ABQ9FZK1</accession>
<dbReference type="InterPro" id="IPR018782">
    <property type="entry name" value="MCU_reg"/>
</dbReference>
<dbReference type="Pfam" id="PF10161">
    <property type="entry name" value="DDDD"/>
    <property type="match status" value="1"/>
</dbReference>
<name>A0ABQ9FZK1_9NEOP</name>
<keyword evidence="1" id="KW-0813">Transport</keyword>
<keyword evidence="1" id="KW-0809">Transit peptide</keyword>
<gene>
    <name evidence="2" type="ORF">PR048_033190</name>
</gene>
<comment type="similarity">
    <text evidence="1">Belongs to the SMDT1/EMRE family.</text>
</comment>
<comment type="subcellular location">
    <subcellularLocation>
        <location evidence="1">Mitochondrion inner membrane</location>
        <topology evidence="1">Single-pass membrane protein</topology>
    </subcellularLocation>
</comment>
<keyword evidence="1" id="KW-0472">Membrane</keyword>
<evidence type="ECO:0000313" key="2">
    <source>
        <dbReference type="EMBL" id="KAJ8865670.1"/>
    </source>
</evidence>
<protein>
    <recommendedName>
        <fullName evidence="1">Essential MCU regulator, mitochondrial</fullName>
    </recommendedName>
    <alternativeName>
        <fullName evidence="1">Single-pass membrane protein with aspartate-rich tail 1, mitochondrial</fullName>
    </alternativeName>
</protein>
<reference evidence="2 3" key="1">
    <citation type="submission" date="2023-02" db="EMBL/GenBank/DDBJ databases">
        <title>LHISI_Scaffold_Assembly.</title>
        <authorList>
            <person name="Stuart O.P."/>
            <person name="Cleave R."/>
            <person name="Magrath M.J.L."/>
            <person name="Mikheyev A.S."/>
        </authorList>
    </citation>
    <scope>NUCLEOTIDE SEQUENCE [LARGE SCALE GENOMIC DNA]</scope>
    <source>
        <strain evidence="2">Daus_M_001</strain>
        <tissue evidence="2">Leg muscle</tissue>
    </source>
</reference>
<keyword evidence="1" id="KW-0109">Calcium transport</keyword>
<keyword evidence="3" id="KW-1185">Reference proteome</keyword>
<keyword evidence="1" id="KW-0999">Mitochondrion inner membrane</keyword>
<keyword evidence="1" id="KW-0496">Mitochondrion</keyword>
<comment type="caution">
    <text evidence="2">The sequence shown here is derived from an EMBL/GenBank/DDBJ whole genome shotgun (WGS) entry which is preliminary data.</text>
</comment>
<dbReference type="Proteomes" id="UP001159363">
    <property type="component" value="Chromosome 16"/>
</dbReference>
<comment type="function">
    <text evidence="1">Essential regulatory subunit of the mitochondrial calcium uniporter complex (uniplex), a complex that mediates calcium uptake into mitochondria.</text>
</comment>
<sequence length="209" mass="23007">MLWLYGVLGGAGTSRALCAARQPGVCPIRLRRRRGGGLIRVPLAQQPYIKPEPRHVTFGLVKVVCVTALGLYLGDEIGDYIKNILKTEFDFPEPNEYEADDDLTMPLSFSAVDPQAGQLSVDRYKMAGDAHPPAATAVVTGPYHVGGGRNKRKNHRRGEKEVILKSLPKHPLTNTDLQAATNWMIFLHIKGRLCSQSALLFCFMATPIL</sequence>
<keyword evidence="1" id="KW-0406">Ion transport</keyword>
<comment type="subunit">
    <text evidence="1">Component of the uniplex complex. Interacts (via the transmembrane region) with MCU (via the first transmembrane region); the interaction is direct.</text>
</comment>